<keyword evidence="1" id="KW-0472">Membrane</keyword>
<evidence type="ECO:0000313" key="3">
    <source>
        <dbReference type="Proteomes" id="UP000535511"/>
    </source>
</evidence>
<name>A0A7Y9JCW5_9ACTN</name>
<dbReference type="AlphaFoldDB" id="A0A7Y9JCW5"/>
<keyword evidence="3" id="KW-1185">Reference proteome</keyword>
<sequence length="131" mass="13716">MSRSLTSPLRWPAAALLVVVAAVHVPLVPDHLEEAPYVGVLFLALAVVSVVLAALLVTRDTRLVWAASGLVTLLALLAFVASRTAGLPELGDDVGNWTEPLGFPAVAAEAAVSIIAARTLRRSPQAVHRRG</sequence>
<reference evidence="2 3" key="1">
    <citation type="submission" date="2020-07" db="EMBL/GenBank/DDBJ databases">
        <title>Sequencing the genomes of 1000 actinobacteria strains.</title>
        <authorList>
            <person name="Klenk H.-P."/>
        </authorList>
    </citation>
    <scope>NUCLEOTIDE SEQUENCE [LARGE SCALE GENOMIC DNA]</scope>
    <source>
        <strain evidence="2 3">DSM 21350</strain>
    </source>
</reference>
<feature type="transmembrane region" description="Helical" evidence="1">
    <location>
        <begin position="35"/>
        <end position="56"/>
    </location>
</feature>
<protein>
    <submittedName>
        <fullName evidence="2">Uncharacterized protein</fullName>
    </submittedName>
</protein>
<feature type="transmembrane region" description="Helical" evidence="1">
    <location>
        <begin position="12"/>
        <end position="29"/>
    </location>
</feature>
<dbReference type="Proteomes" id="UP000535511">
    <property type="component" value="Unassembled WGS sequence"/>
</dbReference>
<organism evidence="2 3">
    <name type="scientific">Nocardioides panaciterrulae</name>
    <dbReference type="NCBI Taxonomy" id="661492"/>
    <lineage>
        <taxon>Bacteria</taxon>
        <taxon>Bacillati</taxon>
        <taxon>Actinomycetota</taxon>
        <taxon>Actinomycetes</taxon>
        <taxon>Propionibacteriales</taxon>
        <taxon>Nocardioidaceae</taxon>
        <taxon>Nocardioides</taxon>
    </lineage>
</organism>
<keyword evidence="1" id="KW-1133">Transmembrane helix</keyword>
<feature type="transmembrane region" description="Helical" evidence="1">
    <location>
        <begin position="101"/>
        <end position="120"/>
    </location>
</feature>
<dbReference type="EMBL" id="JACCBG010000001">
    <property type="protein sequence ID" value="NYD42669.1"/>
    <property type="molecule type" value="Genomic_DNA"/>
</dbReference>
<keyword evidence="1" id="KW-0812">Transmembrane</keyword>
<evidence type="ECO:0000313" key="2">
    <source>
        <dbReference type="EMBL" id="NYD42669.1"/>
    </source>
</evidence>
<feature type="transmembrane region" description="Helical" evidence="1">
    <location>
        <begin position="63"/>
        <end position="81"/>
    </location>
</feature>
<dbReference type="RefSeq" id="WP_179664277.1">
    <property type="nucleotide sequence ID" value="NZ_JACCBG010000001.1"/>
</dbReference>
<accession>A0A7Y9JCW5</accession>
<evidence type="ECO:0000256" key="1">
    <source>
        <dbReference type="SAM" id="Phobius"/>
    </source>
</evidence>
<proteinExistence type="predicted"/>
<comment type="caution">
    <text evidence="2">The sequence shown here is derived from an EMBL/GenBank/DDBJ whole genome shotgun (WGS) entry which is preliminary data.</text>
</comment>
<gene>
    <name evidence="2" type="ORF">BJZ21_002752</name>
</gene>